<dbReference type="EMBL" id="UINC01011440">
    <property type="protein sequence ID" value="SVA50501.1"/>
    <property type="molecule type" value="Genomic_DNA"/>
</dbReference>
<name>A0A381WDX0_9ZZZZ</name>
<reference evidence="1" key="1">
    <citation type="submission" date="2018-05" db="EMBL/GenBank/DDBJ databases">
        <authorList>
            <person name="Lanie J.A."/>
            <person name="Ng W.-L."/>
            <person name="Kazmierczak K.M."/>
            <person name="Andrzejewski T.M."/>
            <person name="Davidsen T.M."/>
            <person name="Wayne K.J."/>
            <person name="Tettelin H."/>
            <person name="Glass J.I."/>
            <person name="Rusch D."/>
            <person name="Podicherti R."/>
            <person name="Tsui H.-C.T."/>
            <person name="Winkler M.E."/>
        </authorList>
    </citation>
    <scope>NUCLEOTIDE SEQUENCE</scope>
</reference>
<evidence type="ECO:0000313" key="1">
    <source>
        <dbReference type="EMBL" id="SVA50501.1"/>
    </source>
</evidence>
<dbReference type="AlphaFoldDB" id="A0A381WDX0"/>
<protein>
    <submittedName>
        <fullName evidence="1">Uncharacterized protein</fullName>
    </submittedName>
</protein>
<organism evidence="1">
    <name type="scientific">marine metagenome</name>
    <dbReference type="NCBI Taxonomy" id="408172"/>
    <lineage>
        <taxon>unclassified sequences</taxon>
        <taxon>metagenomes</taxon>
        <taxon>ecological metagenomes</taxon>
    </lineage>
</organism>
<accession>A0A381WDX0</accession>
<sequence>MAIGVNIAKAKNLQKDRFRQVRTPLLEALDVDYQKADEAANASEKTAVATKKQALRDVTANATLDAASTAAEVRAVWDTSVLGDRPAEHT</sequence>
<gene>
    <name evidence="1" type="ORF">METZ01_LOCUS103355</name>
</gene>
<proteinExistence type="predicted"/>